<evidence type="ECO:0000313" key="1">
    <source>
        <dbReference type="EMBL" id="CAK0885985.1"/>
    </source>
</evidence>
<evidence type="ECO:0000313" key="2">
    <source>
        <dbReference type="Proteomes" id="UP001189429"/>
    </source>
</evidence>
<keyword evidence="2" id="KW-1185">Reference proteome</keyword>
<proteinExistence type="predicted"/>
<sequence>MPSGSGPPPRAMVMGGLAAEAPEREHCPTHLTFQSETTLARSEMGDYRRTHDVSGLPAYLQRRRRLAPPTPRSCTSTRRPSIFSVARRLRLPEARSRAHIWKDERAVPLRSGEMVPLE</sequence>
<protein>
    <submittedName>
        <fullName evidence="1">Uncharacterized protein</fullName>
    </submittedName>
</protein>
<name>A0ABN9WHP1_9DINO</name>
<reference evidence="1" key="1">
    <citation type="submission" date="2023-10" db="EMBL/GenBank/DDBJ databases">
        <authorList>
            <person name="Chen Y."/>
            <person name="Shah S."/>
            <person name="Dougan E. K."/>
            <person name="Thang M."/>
            <person name="Chan C."/>
        </authorList>
    </citation>
    <scope>NUCLEOTIDE SEQUENCE [LARGE SCALE GENOMIC DNA]</scope>
</reference>
<dbReference type="EMBL" id="CAUYUJ010018740">
    <property type="protein sequence ID" value="CAK0885985.1"/>
    <property type="molecule type" value="Genomic_DNA"/>
</dbReference>
<dbReference type="Proteomes" id="UP001189429">
    <property type="component" value="Unassembled WGS sequence"/>
</dbReference>
<comment type="caution">
    <text evidence="1">The sequence shown here is derived from an EMBL/GenBank/DDBJ whole genome shotgun (WGS) entry which is preliminary data.</text>
</comment>
<organism evidence="1 2">
    <name type="scientific">Prorocentrum cordatum</name>
    <dbReference type="NCBI Taxonomy" id="2364126"/>
    <lineage>
        <taxon>Eukaryota</taxon>
        <taxon>Sar</taxon>
        <taxon>Alveolata</taxon>
        <taxon>Dinophyceae</taxon>
        <taxon>Prorocentrales</taxon>
        <taxon>Prorocentraceae</taxon>
        <taxon>Prorocentrum</taxon>
    </lineage>
</organism>
<gene>
    <name evidence="1" type="ORF">PCOR1329_LOCUS67454</name>
</gene>
<accession>A0ABN9WHP1</accession>